<accession>A0A915KDX9</accession>
<dbReference type="WBParaSite" id="nRc.2.0.1.t36998-RA">
    <property type="protein sequence ID" value="nRc.2.0.1.t36998-RA"/>
    <property type="gene ID" value="nRc.2.0.1.g36998"/>
</dbReference>
<evidence type="ECO:0000256" key="2">
    <source>
        <dbReference type="ARBA" id="ARBA00023015"/>
    </source>
</evidence>
<reference evidence="8" key="1">
    <citation type="submission" date="2022-11" db="UniProtKB">
        <authorList>
            <consortium name="WormBaseParasite"/>
        </authorList>
    </citation>
    <scope>IDENTIFICATION</scope>
</reference>
<comment type="subcellular location">
    <subcellularLocation>
        <location evidence="1 5">Nucleus</location>
    </subcellularLocation>
</comment>
<comment type="subunit">
    <text evidence="5">Component of the Mediator complex.</text>
</comment>
<proteinExistence type="inferred from homology"/>
<dbReference type="InterPro" id="IPR019403">
    <property type="entry name" value="Mediator_Med19_met"/>
</dbReference>
<sequence>MDEFDTPNTPSPSTNGGRDSSGILRTKIQLGRKPSVIMPFYLMKPELPHMNILHMKYCDWFLMVVRKFFWPISTRCGTTGVEKPLSGTDINRSLKALVEKPPITGNEILPLSNAALSGFKLQPGSIPDHLKPAGYSAMGEKKRHKRKHEKLQFDENMKSAESSTTVLSSPFVVATTSNNQNVTPSSSSLEKPAKRAKKDEDRGDSTKKKKKKKDKKRKKADSGADVGNESAAGSNTPTTNVLHKQL</sequence>
<dbReference type="GO" id="GO:0003712">
    <property type="term" value="F:transcription coregulator activity"/>
    <property type="evidence" value="ECO:0007669"/>
    <property type="project" value="InterPro"/>
</dbReference>
<dbReference type="AlphaFoldDB" id="A0A915KDX9"/>
<evidence type="ECO:0000256" key="3">
    <source>
        <dbReference type="ARBA" id="ARBA00023163"/>
    </source>
</evidence>
<keyword evidence="5" id="KW-0010">Activator</keyword>
<dbReference type="GO" id="GO:0006357">
    <property type="term" value="P:regulation of transcription by RNA polymerase II"/>
    <property type="evidence" value="ECO:0007669"/>
    <property type="project" value="InterPro"/>
</dbReference>
<dbReference type="GO" id="GO:0016592">
    <property type="term" value="C:mediator complex"/>
    <property type="evidence" value="ECO:0007669"/>
    <property type="project" value="InterPro"/>
</dbReference>
<dbReference type="Pfam" id="PF10278">
    <property type="entry name" value="Med19"/>
    <property type="match status" value="1"/>
</dbReference>
<feature type="region of interest" description="Disordered" evidence="6">
    <location>
        <begin position="176"/>
        <end position="246"/>
    </location>
</feature>
<evidence type="ECO:0000313" key="8">
    <source>
        <dbReference type="WBParaSite" id="nRc.2.0.1.t36998-RA"/>
    </source>
</evidence>
<evidence type="ECO:0000256" key="5">
    <source>
        <dbReference type="RuleBase" id="RU364151"/>
    </source>
</evidence>
<comment type="function">
    <text evidence="5">Component of the Mediator complex, a coactivator involved in the regulated transcription of nearly all RNA polymerase II-dependent genes. Mediator functions as a bridge to convey information from gene-specific regulatory proteins to the basal RNA polymerase II transcription machinery. Mediator is recruited to promoters by direct interactions with regulatory proteins and serves as a scaffold for the assembly of a functional preinitiation complex with RNA polymerase II and the general transcription factors.</text>
</comment>
<evidence type="ECO:0000256" key="1">
    <source>
        <dbReference type="ARBA" id="ARBA00004123"/>
    </source>
</evidence>
<evidence type="ECO:0000313" key="7">
    <source>
        <dbReference type="Proteomes" id="UP000887565"/>
    </source>
</evidence>
<organism evidence="7 8">
    <name type="scientific">Romanomermis culicivorax</name>
    <name type="common">Nematode worm</name>
    <dbReference type="NCBI Taxonomy" id="13658"/>
    <lineage>
        <taxon>Eukaryota</taxon>
        <taxon>Metazoa</taxon>
        <taxon>Ecdysozoa</taxon>
        <taxon>Nematoda</taxon>
        <taxon>Enoplea</taxon>
        <taxon>Dorylaimia</taxon>
        <taxon>Mermithida</taxon>
        <taxon>Mermithoidea</taxon>
        <taxon>Mermithidae</taxon>
        <taxon>Romanomermis</taxon>
    </lineage>
</organism>
<comment type="similarity">
    <text evidence="5">Belongs to the Mediator complex subunit 19 family.</text>
</comment>
<feature type="region of interest" description="Disordered" evidence="6">
    <location>
        <begin position="1"/>
        <end position="24"/>
    </location>
</feature>
<gene>
    <name evidence="5" type="primary">MED19</name>
</gene>
<name>A0A915KDX9_ROMCU</name>
<feature type="compositionally biased region" description="Polar residues" evidence="6">
    <location>
        <begin position="231"/>
        <end position="246"/>
    </location>
</feature>
<evidence type="ECO:0000256" key="4">
    <source>
        <dbReference type="ARBA" id="ARBA00023242"/>
    </source>
</evidence>
<dbReference type="OMA" id="AGMSNPM"/>
<dbReference type="Proteomes" id="UP000887565">
    <property type="component" value="Unplaced"/>
</dbReference>
<feature type="compositionally biased region" description="Polar residues" evidence="6">
    <location>
        <begin position="176"/>
        <end position="189"/>
    </location>
</feature>
<feature type="compositionally biased region" description="Polar residues" evidence="6">
    <location>
        <begin position="1"/>
        <end position="18"/>
    </location>
</feature>
<keyword evidence="4 5" id="KW-0539">Nucleus</keyword>
<keyword evidence="7" id="KW-1185">Reference proteome</keyword>
<evidence type="ECO:0000256" key="6">
    <source>
        <dbReference type="SAM" id="MobiDB-lite"/>
    </source>
</evidence>
<protein>
    <recommendedName>
        <fullName evidence="5">Mediator of RNA polymerase II transcription subunit 19</fullName>
    </recommendedName>
    <alternativeName>
        <fullName evidence="5">Mediator complex subunit 19</fullName>
    </alternativeName>
</protein>
<feature type="compositionally biased region" description="Basic and acidic residues" evidence="6">
    <location>
        <begin position="191"/>
        <end position="206"/>
    </location>
</feature>
<keyword evidence="3 5" id="KW-0804">Transcription</keyword>
<feature type="compositionally biased region" description="Basic residues" evidence="6">
    <location>
        <begin position="207"/>
        <end position="219"/>
    </location>
</feature>
<keyword evidence="2 5" id="KW-0805">Transcription regulation</keyword>